<feature type="non-terminal residue" evidence="1">
    <location>
        <position position="1"/>
    </location>
</feature>
<protein>
    <submittedName>
        <fullName evidence="1">Uncharacterized protein</fullName>
    </submittedName>
</protein>
<dbReference type="GO" id="GO:0006614">
    <property type="term" value="P:SRP-dependent cotranslational protein targeting to membrane"/>
    <property type="evidence" value="ECO:0007669"/>
    <property type="project" value="InterPro"/>
</dbReference>
<organism evidence="1 2">
    <name type="scientific">Astrephomene gubernaculifera</name>
    <dbReference type="NCBI Taxonomy" id="47775"/>
    <lineage>
        <taxon>Eukaryota</taxon>
        <taxon>Viridiplantae</taxon>
        <taxon>Chlorophyta</taxon>
        <taxon>core chlorophytes</taxon>
        <taxon>Chlorophyceae</taxon>
        <taxon>CS clade</taxon>
        <taxon>Chlamydomonadales</taxon>
        <taxon>Astrephomenaceae</taxon>
        <taxon>Astrephomene</taxon>
    </lineage>
</organism>
<dbReference type="InterPro" id="IPR026258">
    <property type="entry name" value="SRP68"/>
</dbReference>
<gene>
    <name evidence="1" type="ORF">Agub_g4318</name>
</gene>
<dbReference type="PANTHER" id="PTHR12860:SF0">
    <property type="entry name" value="SIGNAL RECOGNITION PARTICLE SUBUNIT SRP68"/>
    <property type="match status" value="1"/>
</dbReference>
<dbReference type="GO" id="GO:0030942">
    <property type="term" value="F:endoplasmic reticulum signal peptide binding"/>
    <property type="evidence" value="ECO:0007669"/>
    <property type="project" value="InterPro"/>
</dbReference>
<name>A0AAD3DMM7_9CHLO</name>
<proteinExistence type="predicted"/>
<dbReference type="AlphaFoldDB" id="A0AAD3DMM7"/>
<dbReference type="GO" id="GO:0005047">
    <property type="term" value="F:signal recognition particle binding"/>
    <property type="evidence" value="ECO:0007669"/>
    <property type="project" value="InterPro"/>
</dbReference>
<evidence type="ECO:0000313" key="2">
    <source>
        <dbReference type="Proteomes" id="UP001054857"/>
    </source>
</evidence>
<dbReference type="EMBL" id="BMAR01000005">
    <property type="protein sequence ID" value="GFR43257.1"/>
    <property type="molecule type" value="Genomic_DNA"/>
</dbReference>
<dbReference type="PANTHER" id="PTHR12860">
    <property type="entry name" value="SIGNAL RECOGNITION PARTICLE 68 KDA PROTEIN"/>
    <property type="match status" value="1"/>
</dbReference>
<accession>A0AAD3DMM7</accession>
<reference evidence="1 2" key="1">
    <citation type="journal article" date="2021" name="Sci. Rep.">
        <title>Genome sequencing of the multicellular alga Astrephomene provides insights into convergent evolution of germ-soma differentiation.</title>
        <authorList>
            <person name="Yamashita S."/>
            <person name="Yamamoto K."/>
            <person name="Matsuzaki R."/>
            <person name="Suzuki S."/>
            <person name="Yamaguchi H."/>
            <person name="Hirooka S."/>
            <person name="Minakuchi Y."/>
            <person name="Miyagishima S."/>
            <person name="Kawachi M."/>
            <person name="Toyoda A."/>
            <person name="Nozaki H."/>
        </authorList>
    </citation>
    <scope>NUCLEOTIDE SEQUENCE [LARGE SCALE GENOMIC DNA]</scope>
    <source>
        <strain evidence="1 2">NIES-4017</strain>
    </source>
</reference>
<feature type="non-terminal residue" evidence="1">
    <location>
        <position position="189"/>
    </location>
</feature>
<dbReference type="Pfam" id="PF16969">
    <property type="entry name" value="SRP68"/>
    <property type="match status" value="1"/>
</dbReference>
<dbReference type="GO" id="GO:0005786">
    <property type="term" value="C:signal recognition particle, endoplasmic reticulum targeting"/>
    <property type="evidence" value="ECO:0007669"/>
    <property type="project" value="InterPro"/>
</dbReference>
<keyword evidence="2" id="KW-1185">Reference proteome</keyword>
<sequence>LELLQSKLAALAAEAQLAASASASSLEWLGVRHPVRHERVKLALHQAAEYTQQAEQMMNEGDTAAAAAGGAGAGSSDALDARLALYDKAINALAEARSHVRNAAKGLSGPDAESHYRELEGLEGAVEGQRLVRAVERTQLLLAHTAGRFAAGLQRLALGKKIKDKERHARPEEVLRLLDQLGRQLEELG</sequence>
<evidence type="ECO:0000313" key="1">
    <source>
        <dbReference type="EMBL" id="GFR43257.1"/>
    </source>
</evidence>
<comment type="caution">
    <text evidence="1">The sequence shown here is derived from an EMBL/GenBank/DDBJ whole genome shotgun (WGS) entry which is preliminary data.</text>
</comment>
<dbReference type="Proteomes" id="UP001054857">
    <property type="component" value="Unassembled WGS sequence"/>
</dbReference>
<dbReference type="GO" id="GO:0008312">
    <property type="term" value="F:7S RNA binding"/>
    <property type="evidence" value="ECO:0007669"/>
    <property type="project" value="InterPro"/>
</dbReference>